<accession>A0A6D1ACZ0</accession>
<organism evidence="2">
    <name type="scientific">Escherichia coli</name>
    <dbReference type="NCBI Taxonomy" id="562"/>
    <lineage>
        <taxon>Bacteria</taxon>
        <taxon>Pseudomonadati</taxon>
        <taxon>Pseudomonadota</taxon>
        <taxon>Gammaproteobacteria</taxon>
        <taxon>Enterobacterales</taxon>
        <taxon>Enterobacteriaceae</taxon>
        <taxon>Escherichia</taxon>
    </lineage>
</organism>
<name>A0A6D1ACZ0_ECOLX</name>
<feature type="non-terminal residue" evidence="2">
    <location>
        <position position="84"/>
    </location>
</feature>
<sequence>SEQKILLSFQGDLKHYKIVKEHNLEQFKNELFYLYEDKKQMIKDLNKQLKSAQVQNDAELVNKLTAELAKSQEELAQIKTSYAA</sequence>
<keyword evidence="1" id="KW-0175">Coiled coil</keyword>
<feature type="coiled-coil region" evidence="1">
    <location>
        <begin position="35"/>
        <end position="81"/>
    </location>
</feature>
<comment type="caution">
    <text evidence="2">The sequence shown here is derived from an EMBL/GenBank/DDBJ whole genome shotgun (WGS) entry which is preliminary data.</text>
</comment>
<protein>
    <submittedName>
        <fullName evidence="2">Uncharacterized protein</fullName>
    </submittedName>
</protein>
<dbReference type="EMBL" id="JAAHTE010000803">
    <property type="protein sequence ID" value="NEU03087.1"/>
    <property type="molecule type" value="Genomic_DNA"/>
</dbReference>
<feature type="non-terminal residue" evidence="2">
    <location>
        <position position="1"/>
    </location>
</feature>
<dbReference type="AlphaFoldDB" id="A0A6D1ACZ0"/>
<evidence type="ECO:0000256" key="1">
    <source>
        <dbReference type="SAM" id="Coils"/>
    </source>
</evidence>
<reference evidence="2" key="1">
    <citation type="submission" date="2020-02" db="EMBL/GenBank/DDBJ databases">
        <title>Investigating the Use of Bacteriophages as New Decolonization Strategy for Intestinal Carriage of CTX-M-15-producing ST131 Escherichia coli: an In Vitro Continuous Culture System Model.</title>
        <authorList>
            <person name="Bernasconi O.J."/>
            <person name="Campos-Madueno E.I."/>
            <person name="Dona V."/>
            <person name="Perreten V."/>
            <person name="Carattoli A."/>
            <person name="Endimiani A."/>
        </authorList>
    </citation>
    <scope>NUCLEOTIDE SEQUENCE</scope>
    <source>
        <strain evidence="2">4901.28</strain>
    </source>
</reference>
<proteinExistence type="predicted"/>
<evidence type="ECO:0000313" key="2">
    <source>
        <dbReference type="EMBL" id="NEU03087.1"/>
    </source>
</evidence>
<gene>
    <name evidence="2" type="ORF">G3563_29565</name>
</gene>